<dbReference type="InterPro" id="IPR036259">
    <property type="entry name" value="MFS_trans_sf"/>
</dbReference>
<comment type="similarity">
    <text evidence="2">Belongs to the major facilitator superfamily. Folate-biopterin transporter (TC 2.A.71) family.</text>
</comment>
<evidence type="ECO:0000256" key="7">
    <source>
        <dbReference type="SAM" id="Phobius"/>
    </source>
</evidence>
<keyword evidence="6 7" id="KW-0472">Membrane</keyword>
<dbReference type="InterPro" id="IPR004752">
    <property type="entry name" value="AmpG_permease/AT-1"/>
</dbReference>
<evidence type="ECO:0000313" key="8">
    <source>
        <dbReference type="EMBL" id="VAX17356.1"/>
    </source>
</evidence>
<comment type="subcellular location">
    <subcellularLocation>
        <location evidence="1">Membrane</location>
        <topology evidence="1">Multi-pass membrane protein</topology>
    </subcellularLocation>
</comment>
<keyword evidence="3" id="KW-0813">Transport</keyword>
<feature type="transmembrane region" description="Helical" evidence="7">
    <location>
        <begin position="76"/>
        <end position="96"/>
    </location>
</feature>
<feature type="non-terminal residue" evidence="8">
    <location>
        <position position="278"/>
    </location>
</feature>
<dbReference type="Gene3D" id="1.20.1250.20">
    <property type="entry name" value="MFS general substrate transporter like domains"/>
    <property type="match status" value="1"/>
</dbReference>
<sequence length="278" mass="31293">MIGKKKTKRNPWAWVPTLYYAEGIPYIIVMTVSVIMYKRLGISNTDIALYTSWLYLPWVIKPLWSPIVDILKTKRFWIITMELIIGAGLAGVALTIPVPNFFQYTLAFFWLLAFSSATHDIAADGFYMIGLSEHQQAYFVGIRSTFYRLAMITGQGLLIILAGYFESTTGLPTVDITVYSAPNAVEQHVNIDSLSFTPQEGELRIIAEPTKLEISTENLKQSKIDSIINIAKEWNGNHGFTDYVKPKTHLNKAGVEVADVKQLSALEQFIKDTFGVEK</sequence>
<evidence type="ECO:0000256" key="1">
    <source>
        <dbReference type="ARBA" id="ARBA00004141"/>
    </source>
</evidence>
<dbReference type="GO" id="GO:0016020">
    <property type="term" value="C:membrane"/>
    <property type="evidence" value="ECO:0007669"/>
    <property type="project" value="UniProtKB-SubCell"/>
</dbReference>
<name>A0A3B1BGE9_9ZZZZ</name>
<accession>A0A3B1BGE9</accession>
<keyword evidence="5 7" id="KW-1133">Transmembrane helix</keyword>
<evidence type="ECO:0000256" key="3">
    <source>
        <dbReference type="ARBA" id="ARBA00022448"/>
    </source>
</evidence>
<feature type="transmembrane region" description="Helical" evidence="7">
    <location>
        <begin position="12"/>
        <end position="35"/>
    </location>
</feature>
<evidence type="ECO:0000256" key="4">
    <source>
        <dbReference type="ARBA" id="ARBA00022692"/>
    </source>
</evidence>
<dbReference type="InterPro" id="IPR039309">
    <property type="entry name" value="BT1"/>
</dbReference>
<dbReference type="PANTHER" id="PTHR12778:SF10">
    <property type="entry name" value="MAJOR FACILITATOR SUPERFAMILY DOMAIN-CONTAINING PROTEIN 3"/>
    <property type="match status" value="1"/>
</dbReference>
<dbReference type="SUPFAM" id="SSF103473">
    <property type="entry name" value="MFS general substrate transporter"/>
    <property type="match status" value="1"/>
</dbReference>
<proteinExistence type="inferred from homology"/>
<protein>
    <submittedName>
        <fullName evidence="8">AmpG permease</fullName>
    </submittedName>
</protein>
<dbReference type="Pfam" id="PF03092">
    <property type="entry name" value="BT1"/>
    <property type="match status" value="1"/>
</dbReference>
<dbReference type="EMBL" id="UOGD01000076">
    <property type="protein sequence ID" value="VAX17356.1"/>
    <property type="molecule type" value="Genomic_DNA"/>
</dbReference>
<keyword evidence="4 7" id="KW-0812">Transmembrane</keyword>
<gene>
    <name evidence="8" type="ORF">MNBD_IGNAVI01-2851</name>
</gene>
<evidence type="ECO:0000256" key="2">
    <source>
        <dbReference type="ARBA" id="ARBA00007015"/>
    </source>
</evidence>
<dbReference type="AlphaFoldDB" id="A0A3B1BGE9"/>
<evidence type="ECO:0000256" key="6">
    <source>
        <dbReference type="ARBA" id="ARBA00023136"/>
    </source>
</evidence>
<reference evidence="8" key="1">
    <citation type="submission" date="2018-06" db="EMBL/GenBank/DDBJ databases">
        <authorList>
            <person name="Zhirakovskaya E."/>
        </authorList>
    </citation>
    <scope>NUCLEOTIDE SEQUENCE</scope>
</reference>
<organism evidence="8">
    <name type="scientific">hydrothermal vent metagenome</name>
    <dbReference type="NCBI Taxonomy" id="652676"/>
    <lineage>
        <taxon>unclassified sequences</taxon>
        <taxon>metagenomes</taxon>
        <taxon>ecological metagenomes</taxon>
    </lineage>
</organism>
<dbReference type="PANTHER" id="PTHR12778">
    <property type="entry name" value="SOLUTE CARRIER FAMILY 33 ACETYL-COA TRANSPORTER -RELATED"/>
    <property type="match status" value="1"/>
</dbReference>
<evidence type="ECO:0000256" key="5">
    <source>
        <dbReference type="ARBA" id="ARBA00022989"/>
    </source>
</evidence>
<feature type="transmembrane region" description="Helical" evidence="7">
    <location>
        <begin position="47"/>
        <end position="64"/>
    </location>
</feature>